<protein>
    <recommendedName>
        <fullName evidence="2">propanoyl-CoA C-acyltransferase</fullName>
        <ecNumber evidence="2">2.3.1.176</ecNumber>
    </recommendedName>
    <alternativeName>
        <fullName evidence="8">Propanoyl-CoA C-acyltransferase</fullName>
    </alternativeName>
</protein>
<dbReference type="PROSITE" id="PS00737">
    <property type="entry name" value="THIOLASE_2"/>
    <property type="match status" value="1"/>
</dbReference>
<dbReference type="InterPro" id="IPR055140">
    <property type="entry name" value="Thiolase_C_2"/>
</dbReference>
<dbReference type="GO" id="GO:0003988">
    <property type="term" value="F:acetyl-CoA C-acyltransferase activity"/>
    <property type="evidence" value="ECO:0007669"/>
    <property type="project" value="UniProtKB-ARBA"/>
</dbReference>
<dbReference type="InterPro" id="IPR002155">
    <property type="entry name" value="Thiolase"/>
</dbReference>
<reference evidence="11 12" key="1">
    <citation type="submission" date="2021-04" db="EMBL/GenBank/DDBJ databases">
        <title>The genome sequence of Ideonella sp. 3Y2.</title>
        <authorList>
            <person name="Liu Y."/>
        </authorList>
    </citation>
    <scope>NUCLEOTIDE SEQUENCE [LARGE SCALE GENOMIC DNA]</scope>
    <source>
        <strain evidence="11 12">3Y2</strain>
    </source>
</reference>
<keyword evidence="5" id="KW-0445">Lipid transport</keyword>
<dbReference type="CDD" id="cd00829">
    <property type="entry name" value="SCP-x_thiolase"/>
    <property type="match status" value="1"/>
</dbReference>
<evidence type="ECO:0000256" key="5">
    <source>
        <dbReference type="ARBA" id="ARBA00023055"/>
    </source>
</evidence>
<evidence type="ECO:0000313" key="11">
    <source>
        <dbReference type="EMBL" id="MBQ0932679.1"/>
    </source>
</evidence>
<dbReference type="PANTHER" id="PTHR42870">
    <property type="entry name" value="ACETYL-COA C-ACETYLTRANSFERASE"/>
    <property type="match status" value="1"/>
</dbReference>
<dbReference type="EC" id="2.3.1.176" evidence="2"/>
<evidence type="ECO:0000256" key="4">
    <source>
        <dbReference type="ARBA" id="ARBA00022679"/>
    </source>
</evidence>
<dbReference type="Pfam" id="PF00108">
    <property type="entry name" value="Thiolase_N"/>
    <property type="match status" value="1"/>
</dbReference>
<name>A0A940Y9W0_9BURK</name>
<dbReference type="InterPro" id="IPR016039">
    <property type="entry name" value="Thiolase-like"/>
</dbReference>
<dbReference type="PANTHER" id="PTHR42870:SF1">
    <property type="entry name" value="NON-SPECIFIC LIPID-TRANSFER PROTEIN-LIKE 2"/>
    <property type="match status" value="1"/>
</dbReference>
<dbReference type="GO" id="GO:0008289">
    <property type="term" value="F:lipid binding"/>
    <property type="evidence" value="ECO:0007669"/>
    <property type="project" value="UniProtKB-KW"/>
</dbReference>
<accession>A0A940Y9W0</accession>
<dbReference type="GO" id="GO:0006869">
    <property type="term" value="P:lipid transport"/>
    <property type="evidence" value="ECO:0007669"/>
    <property type="project" value="UniProtKB-KW"/>
</dbReference>
<dbReference type="Pfam" id="PF22691">
    <property type="entry name" value="Thiolase_C_1"/>
    <property type="match status" value="1"/>
</dbReference>
<organism evidence="11 12">
    <name type="scientific">Ideonella alba</name>
    <dbReference type="NCBI Taxonomy" id="2824118"/>
    <lineage>
        <taxon>Bacteria</taxon>
        <taxon>Pseudomonadati</taxon>
        <taxon>Pseudomonadota</taxon>
        <taxon>Betaproteobacteria</taxon>
        <taxon>Burkholderiales</taxon>
        <taxon>Sphaerotilaceae</taxon>
        <taxon>Ideonella</taxon>
    </lineage>
</organism>
<gene>
    <name evidence="11" type="ORF">KAK03_19545</name>
</gene>
<dbReference type="NCBIfam" id="NF006102">
    <property type="entry name" value="PRK08256.1"/>
    <property type="match status" value="1"/>
</dbReference>
<dbReference type="Gene3D" id="3.40.47.10">
    <property type="match status" value="1"/>
</dbReference>
<feature type="domain" description="Thiolase C-terminal" evidence="10">
    <location>
        <begin position="261"/>
        <end position="385"/>
    </location>
</feature>
<dbReference type="AlphaFoldDB" id="A0A940Y9W0"/>
<evidence type="ECO:0000259" key="9">
    <source>
        <dbReference type="Pfam" id="PF00108"/>
    </source>
</evidence>
<dbReference type="EMBL" id="JAGQDD010000018">
    <property type="protein sequence ID" value="MBQ0932679.1"/>
    <property type="molecule type" value="Genomic_DNA"/>
</dbReference>
<dbReference type="InterPro" id="IPR020616">
    <property type="entry name" value="Thiolase_N"/>
</dbReference>
<feature type="domain" description="Thiolase N-terminal" evidence="9">
    <location>
        <begin position="9"/>
        <end position="114"/>
    </location>
</feature>
<comment type="subcellular location">
    <subcellularLocation>
        <location evidence="1">Peroxisome</location>
    </subcellularLocation>
</comment>
<evidence type="ECO:0000256" key="1">
    <source>
        <dbReference type="ARBA" id="ARBA00004275"/>
    </source>
</evidence>
<evidence type="ECO:0000256" key="7">
    <source>
        <dbReference type="ARBA" id="ARBA00023140"/>
    </source>
</evidence>
<dbReference type="PROSITE" id="PS00098">
    <property type="entry name" value="THIOLASE_1"/>
    <property type="match status" value="1"/>
</dbReference>
<evidence type="ECO:0000256" key="6">
    <source>
        <dbReference type="ARBA" id="ARBA00023121"/>
    </source>
</evidence>
<comment type="caution">
    <text evidence="11">The sequence shown here is derived from an EMBL/GenBank/DDBJ whole genome shotgun (WGS) entry which is preliminary data.</text>
</comment>
<keyword evidence="7" id="KW-0576">Peroxisome</keyword>
<dbReference type="PIRSF" id="PIRSF000429">
    <property type="entry name" value="Ac-CoA_Ac_transf"/>
    <property type="match status" value="1"/>
</dbReference>
<evidence type="ECO:0000256" key="2">
    <source>
        <dbReference type="ARBA" id="ARBA00012352"/>
    </source>
</evidence>
<dbReference type="InterPro" id="IPR020613">
    <property type="entry name" value="Thiolase_CS"/>
</dbReference>
<keyword evidence="6" id="KW-0446">Lipid-binding</keyword>
<keyword evidence="4" id="KW-0808">Transferase</keyword>
<evidence type="ECO:0000313" key="12">
    <source>
        <dbReference type="Proteomes" id="UP000676246"/>
    </source>
</evidence>
<dbReference type="Proteomes" id="UP000676246">
    <property type="component" value="Unassembled WGS sequence"/>
</dbReference>
<keyword evidence="12" id="KW-1185">Reference proteome</keyword>
<evidence type="ECO:0000256" key="3">
    <source>
        <dbReference type="ARBA" id="ARBA00022448"/>
    </source>
</evidence>
<sequence>MQQQQHVLVAGVGMIPFAKPGASAPYPQMAAEATRLALADAGLDYAQVQQAYVGYVYGDSTAGQRALYEVGLSGIPILNVNNNCSTGSTALWLARQAVAHGAADCVLALGFEQMKPGALGAVFDDRPTPFDRFDAATEDLVGHAEIPLALRYFGGAGLAHMRQWGTPLETFAAIRAKASRHAANNPLALLRKPLSTEEVMAAPVVWPGVMTRLMACPPTCGAAAALICSDDFARRHGLRRDVRIRAQAMTTDGPATFEAGDMREVVGFSMARAAARQVYEQAGVGPEDVQLVELHDCFAHNELLSYEALGLCPEGGAAQFVADGDNTYGGRVVTNPSGGLLSKGHPLGATGLAQCTELVQQLRGQVGARQVPGARLALQHNLGLGGACVVTLYEAVEGAAA</sequence>
<proteinExistence type="predicted"/>
<dbReference type="SUPFAM" id="SSF53901">
    <property type="entry name" value="Thiolase-like"/>
    <property type="match status" value="1"/>
</dbReference>
<evidence type="ECO:0000259" key="10">
    <source>
        <dbReference type="Pfam" id="PF22691"/>
    </source>
</evidence>
<dbReference type="RefSeq" id="WP_210856388.1">
    <property type="nucleotide sequence ID" value="NZ_JAGQDD010000018.1"/>
</dbReference>
<dbReference type="InterPro" id="IPR020615">
    <property type="entry name" value="Thiolase_acyl_enz_int_AS"/>
</dbReference>
<keyword evidence="3" id="KW-0813">Transport</keyword>
<evidence type="ECO:0000256" key="8">
    <source>
        <dbReference type="ARBA" id="ARBA00032316"/>
    </source>
</evidence>